<proteinExistence type="predicted"/>
<accession>A0A2H3BBJ6</accession>
<name>A0A2H3BBJ6_9AGAR</name>
<reference evidence="2" key="1">
    <citation type="journal article" date="2017" name="Nat. Ecol. Evol.">
        <title>Genome expansion and lineage-specific genetic innovations in the forest pathogenic fungi Armillaria.</title>
        <authorList>
            <person name="Sipos G."/>
            <person name="Prasanna A.N."/>
            <person name="Walter M.C."/>
            <person name="O'Connor E."/>
            <person name="Balint B."/>
            <person name="Krizsan K."/>
            <person name="Kiss B."/>
            <person name="Hess J."/>
            <person name="Varga T."/>
            <person name="Slot J."/>
            <person name="Riley R."/>
            <person name="Boka B."/>
            <person name="Rigling D."/>
            <person name="Barry K."/>
            <person name="Lee J."/>
            <person name="Mihaltcheva S."/>
            <person name="LaButti K."/>
            <person name="Lipzen A."/>
            <person name="Waldron R."/>
            <person name="Moloney N.M."/>
            <person name="Sperisen C."/>
            <person name="Kredics L."/>
            <person name="Vagvoelgyi C."/>
            <person name="Patrignani A."/>
            <person name="Fitzpatrick D."/>
            <person name="Nagy I."/>
            <person name="Doyle S."/>
            <person name="Anderson J.B."/>
            <person name="Grigoriev I.V."/>
            <person name="Gueldener U."/>
            <person name="Muensterkoetter M."/>
            <person name="Nagy L.G."/>
        </authorList>
    </citation>
    <scope>NUCLEOTIDE SEQUENCE [LARGE SCALE GENOMIC DNA]</scope>
    <source>
        <strain evidence="2">28-4</strain>
    </source>
</reference>
<evidence type="ECO:0000313" key="1">
    <source>
        <dbReference type="EMBL" id="PBK60416.1"/>
    </source>
</evidence>
<dbReference type="Proteomes" id="UP000218334">
    <property type="component" value="Unassembled WGS sequence"/>
</dbReference>
<dbReference type="STRING" id="1076256.A0A2H3BBJ6"/>
<evidence type="ECO:0000313" key="2">
    <source>
        <dbReference type="Proteomes" id="UP000218334"/>
    </source>
</evidence>
<organism evidence="1 2">
    <name type="scientific">Armillaria solidipes</name>
    <dbReference type="NCBI Taxonomy" id="1076256"/>
    <lineage>
        <taxon>Eukaryota</taxon>
        <taxon>Fungi</taxon>
        <taxon>Dikarya</taxon>
        <taxon>Basidiomycota</taxon>
        <taxon>Agaricomycotina</taxon>
        <taxon>Agaricomycetes</taxon>
        <taxon>Agaricomycetidae</taxon>
        <taxon>Agaricales</taxon>
        <taxon>Marasmiineae</taxon>
        <taxon>Physalacriaceae</taxon>
        <taxon>Armillaria</taxon>
    </lineage>
</organism>
<keyword evidence="2" id="KW-1185">Reference proteome</keyword>
<dbReference type="EMBL" id="KZ293487">
    <property type="protein sequence ID" value="PBK60416.1"/>
    <property type="molecule type" value="Genomic_DNA"/>
</dbReference>
<sequence length="153" mass="16916">MALTVTDLRGQYPMHAPSHLIQSVEKAIEEELVTLAGPPLEIQISMHPPHSPSNLIMCTVEGPRMGSYCQTCKDPTASLTCGRPITVTPPLQASSAHLKQLLDIRQRMQAQVPLPTKMTVLLWDQDFNEPWTFLLSPNEVGRISLKANSHLLA</sequence>
<protein>
    <submittedName>
        <fullName evidence="1">Uncharacterized protein</fullName>
    </submittedName>
</protein>
<gene>
    <name evidence="1" type="ORF">ARMSODRAFT_1026607</name>
</gene>
<dbReference type="AlphaFoldDB" id="A0A2H3BBJ6"/>